<comment type="caution">
    <text evidence="3">The sequence shown here is derived from an EMBL/GenBank/DDBJ whole genome shotgun (WGS) entry which is preliminary data.</text>
</comment>
<dbReference type="SMART" id="SM00460">
    <property type="entry name" value="TGc"/>
    <property type="match status" value="1"/>
</dbReference>
<keyword evidence="3" id="KW-0378">Hydrolase</keyword>
<dbReference type="InterPro" id="IPR002931">
    <property type="entry name" value="Transglutaminase-like"/>
</dbReference>
<evidence type="ECO:0000313" key="4">
    <source>
        <dbReference type="Proteomes" id="UP000253529"/>
    </source>
</evidence>
<evidence type="ECO:0000313" key="3">
    <source>
        <dbReference type="EMBL" id="RBP06275.1"/>
    </source>
</evidence>
<dbReference type="AlphaFoldDB" id="A0A366EXU1"/>
<dbReference type="EMBL" id="QNRK01000032">
    <property type="protein sequence ID" value="RBP06275.1"/>
    <property type="molecule type" value="Genomic_DNA"/>
</dbReference>
<dbReference type="Pfam" id="PF01841">
    <property type="entry name" value="Transglut_core"/>
    <property type="match status" value="1"/>
</dbReference>
<accession>A0A366EXU1</accession>
<dbReference type="GO" id="GO:0006508">
    <property type="term" value="P:proteolysis"/>
    <property type="evidence" value="ECO:0007669"/>
    <property type="project" value="UniProtKB-KW"/>
</dbReference>
<proteinExistence type="predicted"/>
<reference evidence="3 4" key="1">
    <citation type="submission" date="2018-06" db="EMBL/GenBank/DDBJ databases">
        <title>Genomic Encyclopedia of Type Strains, Phase IV (KMG-IV): sequencing the most valuable type-strain genomes for metagenomic binning, comparative biology and taxonomic classification.</title>
        <authorList>
            <person name="Goeker M."/>
        </authorList>
    </citation>
    <scope>NUCLEOTIDE SEQUENCE [LARGE SCALE GENOMIC DNA]</scope>
    <source>
        <strain evidence="3 4">DSM 24875</strain>
    </source>
</reference>
<sequence length="343" mass="37676">MTVVQSDPRSRRRPTPHPAFGHLPQQGWGRLCAPAPLDTSARGLAIVAAMARIKIVHTTEYRYRNPVGLGRHRLMLRPDDSHDLRLHEAVLAVDPKPSLIHWTHDAYDNSVCFLEWPETLRADRLTIVSTLDLTHHPDGPPAPVYSLDPSAEFFPFSYDLEDLPDVARLAERQLPDRNRTVHAWARRFVADVRNARTLHVLEAMTHAIKAEFRYGARHEEGTQTAAETLALGTGTCRDLAVLMMEALRSFGVATRFVTGYLYDDLSGETRGGGSTHAWCGVYLPGAGWVEYDPTNGLIAGANLIRVGMTRTAAQAIPVAGGYVGGADDSEGLWVDVTVTGAKS</sequence>
<dbReference type="GO" id="GO:0008233">
    <property type="term" value="F:peptidase activity"/>
    <property type="evidence" value="ECO:0007669"/>
    <property type="project" value="UniProtKB-KW"/>
</dbReference>
<dbReference type="InterPro" id="IPR038765">
    <property type="entry name" value="Papain-like_cys_pep_sf"/>
</dbReference>
<keyword evidence="3" id="KW-0645">Protease</keyword>
<dbReference type="PANTHER" id="PTHR33490">
    <property type="entry name" value="BLR5614 PROTEIN-RELATED"/>
    <property type="match status" value="1"/>
</dbReference>
<dbReference type="Proteomes" id="UP000253529">
    <property type="component" value="Unassembled WGS sequence"/>
</dbReference>
<feature type="domain" description="Transglutaminase-like" evidence="2">
    <location>
        <begin position="228"/>
        <end position="295"/>
    </location>
</feature>
<feature type="region of interest" description="Disordered" evidence="1">
    <location>
        <begin position="1"/>
        <end position="23"/>
    </location>
</feature>
<dbReference type="PANTHER" id="PTHR33490:SF1">
    <property type="entry name" value="SLL1233 PROTEIN"/>
    <property type="match status" value="1"/>
</dbReference>
<keyword evidence="4" id="KW-1185">Reference proteome</keyword>
<dbReference type="Pfam" id="PF08379">
    <property type="entry name" value="Bact_transglu_N"/>
    <property type="match status" value="1"/>
</dbReference>
<protein>
    <submittedName>
        <fullName evidence="3">Transglutaminase-like putative cysteine protease</fullName>
    </submittedName>
</protein>
<gene>
    <name evidence="3" type="ORF">DFR50_13253</name>
</gene>
<dbReference type="InterPro" id="IPR013589">
    <property type="entry name" value="Bac_transglu_N"/>
</dbReference>
<evidence type="ECO:0000259" key="2">
    <source>
        <dbReference type="SMART" id="SM00460"/>
    </source>
</evidence>
<evidence type="ECO:0000256" key="1">
    <source>
        <dbReference type="SAM" id="MobiDB-lite"/>
    </source>
</evidence>
<dbReference type="Gene3D" id="3.10.620.30">
    <property type="match status" value="1"/>
</dbReference>
<organism evidence="3 4">
    <name type="scientific">Roseiarcus fermentans</name>
    <dbReference type="NCBI Taxonomy" id="1473586"/>
    <lineage>
        <taxon>Bacteria</taxon>
        <taxon>Pseudomonadati</taxon>
        <taxon>Pseudomonadota</taxon>
        <taxon>Alphaproteobacteria</taxon>
        <taxon>Hyphomicrobiales</taxon>
        <taxon>Roseiarcaceae</taxon>
        <taxon>Roseiarcus</taxon>
    </lineage>
</organism>
<dbReference type="SUPFAM" id="SSF54001">
    <property type="entry name" value="Cysteine proteinases"/>
    <property type="match status" value="1"/>
</dbReference>
<name>A0A366EXU1_9HYPH</name>